<protein>
    <submittedName>
        <fullName evidence="1">Uncharacterized protein</fullName>
    </submittedName>
</protein>
<dbReference type="EMBL" id="JAIVGD010000005">
    <property type="protein sequence ID" value="KAH0773387.1"/>
    <property type="molecule type" value="Genomic_DNA"/>
</dbReference>
<accession>A0ABQ7W0Q8</accession>
<gene>
    <name evidence="1" type="ORF">KY290_010524</name>
</gene>
<comment type="caution">
    <text evidence="1">The sequence shown here is derived from an EMBL/GenBank/DDBJ whole genome shotgun (WGS) entry which is preliminary data.</text>
</comment>
<dbReference type="Proteomes" id="UP000826656">
    <property type="component" value="Unassembled WGS sequence"/>
</dbReference>
<organism evidence="1 2">
    <name type="scientific">Solanum tuberosum</name>
    <name type="common">Potato</name>
    <dbReference type="NCBI Taxonomy" id="4113"/>
    <lineage>
        <taxon>Eukaryota</taxon>
        <taxon>Viridiplantae</taxon>
        <taxon>Streptophyta</taxon>
        <taxon>Embryophyta</taxon>
        <taxon>Tracheophyta</taxon>
        <taxon>Spermatophyta</taxon>
        <taxon>Magnoliopsida</taxon>
        <taxon>eudicotyledons</taxon>
        <taxon>Gunneridae</taxon>
        <taxon>Pentapetalae</taxon>
        <taxon>asterids</taxon>
        <taxon>lamiids</taxon>
        <taxon>Solanales</taxon>
        <taxon>Solanaceae</taxon>
        <taxon>Solanoideae</taxon>
        <taxon>Solaneae</taxon>
        <taxon>Solanum</taxon>
    </lineage>
</organism>
<name>A0ABQ7W0Q8_SOLTU</name>
<evidence type="ECO:0000313" key="2">
    <source>
        <dbReference type="Proteomes" id="UP000826656"/>
    </source>
</evidence>
<evidence type="ECO:0000313" key="1">
    <source>
        <dbReference type="EMBL" id="KAH0773387.1"/>
    </source>
</evidence>
<proteinExistence type="predicted"/>
<keyword evidence="2" id="KW-1185">Reference proteome</keyword>
<sequence>MVPDTAQMLQVLIVRLLPRLDSAPNSSIYPGTAGSPSVGFQTHGFASVPSLALPRFAAPLVSSSVVMYVAEQKSFERFVRLAPSKFDDTTGGDQSGRWTGGPVVGSLTGRANRSYAPSSLASMG</sequence>
<reference evidence="1 2" key="1">
    <citation type="journal article" date="2021" name="bioRxiv">
        <title>Chromosome-scale and haplotype-resolved genome assembly of a tetraploid potato cultivar.</title>
        <authorList>
            <person name="Sun H."/>
            <person name="Jiao W.-B."/>
            <person name="Krause K."/>
            <person name="Campoy J.A."/>
            <person name="Goel M."/>
            <person name="Folz-Donahue K."/>
            <person name="Kukat C."/>
            <person name="Huettel B."/>
            <person name="Schneeberger K."/>
        </authorList>
    </citation>
    <scope>NUCLEOTIDE SEQUENCE [LARGE SCALE GENOMIC DNA]</scope>
    <source>
        <strain evidence="1">SolTubOtavaFocal</strain>
        <tissue evidence="1">Leaves</tissue>
    </source>
</reference>